<feature type="compositionally biased region" description="Basic residues" evidence="6">
    <location>
        <begin position="57"/>
        <end position="67"/>
    </location>
</feature>
<evidence type="ECO:0000256" key="4">
    <source>
        <dbReference type="ARBA" id="ARBA00023054"/>
    </source>
</evidence>
<proteinExistence type="inferred from homology"/>
<evidence type="ECO:0000259" key="7">
    <source>
        <dbReference type="Pfam" id="PF09763"/>
    </source>
</evidence>
<name>A0A834JBP8_VESVU</name>
<dbReference type="PROSITE" id="PS50005">
    <property type="entry name" value="TPR"/>
    <property type="match status" value="1"/>
</dbReference>
<reference evidence="9" key="1">
    <citation type="journal article" date="2020" name="G3 (Bethesda)">
        <title>High-Quality Assemblies for Three Invasive Social Wasps from the &lt;i&gt;Vespula&lt;/i&gt; Genus.</title>
        <authorList>
            <person name="Harrop T.W.R."/>
            <person name="Guhlin J."/>
            <person name="McLaughlin G.M."/>
            <person name="Permina E."/>
            <person name="Stockwell P."/>
            <person name="Gilligan J."/>
            <person name="Le Lec M.F."/>
            <person name="Gruber M.A.M."/>
            <person name="Quinn O."/>
            <person name="Lovegrove M."/>
            <person name="Duncan E.J."/>
            <person name="Remnant E.J."/>
            <person name="Van Eeckhoven J."/>
            <person name="Graham B."/>
            <person name="Knapp R.A."/>
            <person name="Langford K.W."/>
            <person name="Kronenberg Z."/>
            <person name="Press M.O."/>
            <person name="Eacker S.M."/>
            <person name="Wilson-Rankin E.E."/>
            <person name="Purcell J."/>
            <person name="Lester P.J."/>
            <person name="Dearden P.K."/>
        </authorList>
    </citation>
    <scope>NUCLEOTIDE SEQUENCE</scope>
    <source>
        <strain evidence="9">Marl-1</strain>
    </source>
</reference>
<feature type="region of interest" description="Disordered" evidence="6">
    <location>
        <begin position="50"/>
        <end position="96"/>
    </location>
</feature>
<gene>
    <name evidence="9" type="ORF">HZH66_012221</name>
</gene>
<evidence type="ECO:0000259" key="8">
    <source>
        <dbReference type="Pfam" id="PF20654"/>
    </source>
</evidence>
<dbReference type="PANTHER" id="PTHR16092:SF14">
    <property type="entry name" value="EXOCYST COMPLEX COMPONENT 1 ISOFORM X1"/>
    <property type="match status" value="1"/>
</dbReference>
<dbReference type="GO" id="GO:0006887">
    <property type="term" value="P:exocytosis"/>
    <property type="evidence" value="ECO:0007669"/>
    <property type="project" value="UniProtKB-KW"/>
</dbReference>
<protein>
    <submittedName>
        <fullName evidence="9">Uncharacterized protein</fullName>
    </submittedName>
</protein>
<keyword evidence="2" id="KW-0813">Transport</keyword>
<dbReference type="InterPro" id="IPR019734">
    <property type="entry name" value="TPR_rpt"/>
</dbReference>
<dbReference type="SUPFAM" id="SSF48452">
    <property type="entry name" value="TPR-like"/>
    <property type="match status" value="1"/>
</dbReference>
<dbReference type="GO" id="GO:0000145">
    <property type="term" value="C:exocyst"/>
    <property type="evidence" value="ECO:0007669"/>
    <property type="project" value="InterPro"/>
</dbReference>
<dbReference type="Pfam" id="PF09763">
    <property type="entry name" value="Sec3_CC"/>
    <property type="match status" value="1"/>
</dbReference>
<keyword evidence="5" id="KW-0802">TPR repeat</keyword>
<dbReference type="PANTHER" id="PTHR16092">
    <property type="entry name" value="SEC3/SYNTAXIN-RELATED"/>
    <property type="match status" value="1"/>
</dbReference>
<dbReference type="GO" id="GO:0005546">
    <property type="term" value="F:phosphatidylinositol-4,5-bisphosphate binding"/>
    <property type="evidence" value="ECO:0007669"/>
    <property type="project" value="TreeGrafter"/>
</dbReference>
<dbReference type="InterPro" id="IPR019160">
    <property type="entry name" value="Sec3_CC"/>
</dbReference>
<dbReference type="InterPro" id="IPR048628">
    <property type="entry name" value="Sec3_C"/>
</dbReference>
<evidence type="ECO:0000313" key="9">
    <source>
        <dbReference type="EMBL" id="KAF7385135.1"/>
    </source>
</evidence>
<keyword evidence="10" id="KW-1185">Reference proteome</keyword>
<evidence type="ECO:0000256" key="1">
    <source>
        <dbReference type="ARBA" id="ARBA00006518"/>
    </source>
</evidence>
<comment type="caution">
    <text evidence="9">The sequence shown here is derived from an EMBL/GenBank/DDBJ whole genome shotgun (WGS) entry which is preliminary data.</text>
</comment>
<dbReference type="Pfam" id="PF20654">
    <property type="entry name" value="Sec3_C-term"/>
    <property type="match status" value="1"/>
</dbReference>
<organism evidence="9 10">
    <name type="scientific">Vespula vulgaris</name>
    <name type="common">Yellow jacket</name>
    <name type="synonym">Wasp</name>
    <dbReference type="NCBI Taxonomy" id="7454"/>
    <lineage>
        <taxon>Eukaryota</taxon>
        <taxon>Metazoa</taxon>
        <taxon>Ecdysozoa</taxon>
        <taxon>Arthropoda</taxon>
        <taxon>Hexapoda</taxon>
        <taxon>Insecta</taxon>
        <taxon>Pterygota</taxon>
        <taxon>Neoptera</taxon>
        <taxon>Endopterygota</taxon>
        <taxon>Hymenoptera</taxon>
        <taxon>Apocrita</taxon>
        <taxon>Aculeata</taxon>
        <taxon>Vespoidea</taxon>
        <taxon>Vespidae</taxon>
        <taxon>Vespinae</taxon>
        <taxon>Vespula</taxon>
    </lineage>
</organism>
<dbReference type="Gene3D" id="1.25.40.10">
    <property type="entry name" value="Tetratricopeptide repeat domain"/>
    <property type="match status" value="1"/>
</dbReference>
<dbReference type="Proteomes" id="UP000614350">
    <property type="component" value="Unassembled WGS sequence"/>
</dbReference>
<dbReference type="InterPro" id="IPR011990">
    <property type="entry name" value="TPR-like_helical_dom_sf"/>
</dbReference>
<evidence type="ECO:0000256" key="3">
    <source>
        <dbReference type="ARBA" id="ARBA00022483"/>
    </source>
</evidence>
<evidence type="ECO:0000256" key="2">
    <source>
        <dbReference type="ARBA" id="ARBA00022448"/>
    </source>
</evidence>
<sequence length="948" mass="107268">MSETDNEYNTSVFNSVELQVNDILNPTLHEHSLLQSYVSIGIDDIDTKQSNEESKNVNKKTHTRHCLGKNEGNDDFDNGDAANGDSNKIKKTNKRVKRKTDTSFIEVQVQMQKSRIKQRNNVAQRQEEIYTDKDRAAAVNMGSKDIKQSLKQKKRLDRIKSPLLSDMAEPGSILELGKREMRLGNVNVAFNFINKALELSPNDTNALIARSRCYLLLGNPQNALQDAETALQCKLKDSVNARAVYYKAEALYYLGDFEMSLFGDDQRQTISASDVMDYIPELLIPPTSSDYQPITEKEASDLKQLIEGCDYAVSNAELFMETLSKDLSILDGENVRLVLGSEPQVTQLMKSIEAAVEEASIVEARLAAYDEALGRIREVMARVGQKNQAIHTANNNASFLLEQLSAAISQLDIPANYQRILNEAELPGGREELSLAGAALLKAMIAPLPLGLDKLNAVTEQKKRLEKLKTKFSVIVARHLNNLFIHLGNDTGENITSSELILPTHEAVHHELEPYTELMQLLRALDNKAFLQLAKVYRDTMSKLYKRDLKHFFEIAKNKLINKRLQVHASKSSGQKAEDLINPAPMCLLSSEIWPPISEGRFLDSVLDCVLSQMQPVCLAEQAFCISFLQLDSVLTPSNSNEMEEAECANNGAASPGSVTSTASKKLERQVNEEVRGTMSAIFPSLETELNNFIAFLDKVDSFWCMYVLVRLSQHVMSAQDTGSFLSMTFASALIQVKRAFDKFMQAQQQSILTDTKVNRRHKCGILPYVANFGLFAKTAEKIFKHSDRKVDLEKWYTKLVGTIFEAIVIHSKEHHKTPPEVIKMENFHHMYDLLSQVKISVLDQERKEAKQRYQEALRAYVIQYFGRPLEKLNLFFEGVQAKVGAGVKESEISYQMAFSKQELRRVIKEYPAREVKKGLENLYRKVEKHLCEEENLLQVVWREMQAW</sequence>
<dbReference type="GO" id="GO:0005886">
    <property type="term" value="C:plasma membrane"/>
    <property type="evidence" value="ECO:0007669"/>
    <property type="project" value="TreeGrafter"/>
</dbReference>
<keyword evidence="3" id="KW-0268">Exocytosis</keyword>
<evidence type="ECO:0000256" key="5">
    <source>
        <dbReference type="PROSITE-ProRule" id="PRU00339"/>
    </source>
</evidence>
<keyword evidence="4" id="KW-0175">Coiled coil</keyword>
<accession>A0A834JBP8</accession>
<comment type="similarity">
    <text evidence="1">Belongs to the SEC3 family.</text>
</comment>
<feature type="domain" description="Exocyst complex component Sec3 C-terminal" evidence="8">
    <location>
        <begin position="666"/>
        <end position="947"/>
    </location>
</feature>
<dbReference type="AlphaFoldDB" id="A0A834JBP8"/>
<evidence type="ECO:0000313" key="10">
    <source>
        <dbReference type="Proteomes" id="UP000614350"/>
    </source>
</evidence>
<feature type="repeat" description="TPR" evidence="5">
    <location>
        <begin position="170"/>
        <end position="203"/>
    </location>
</feature>
<feature type="domain" description="Exocyst complex component Sec3 coiled-coil" evidence="7">
    <location>
        <begin position="317"/>
        <end position="445"/>
    </location>
</feature>
<evidence type="ECO:0000256" key="6">
    <source>
        <dbReference type="SAM" id="MobiDB-lite"/>
    </source>
</evidence>
<dbReference type="GO" id="GO:0006893">
    <property type="term" value="P:Golgi to plasma membrane transport"/>
    <property type="evidence" value="ECO:0007669"/>
    <property type="project" value="TreeGrafter"/>
</dbReference>
<dbReference type="EMBL" id="JACSEA010000015">
    <property type="protein sequence ID" value="KAF7385135.1"/>
    <property type="molecule type" value="Genomic_DNA"/>
</dbReference>